<dbReference type="GO" id="GO:0005634">
    <property type="term" value="C:nucleus"/>
    <property type="evidence" value="ECO:0007669"/>
    <property type="project" value="UniProtKB-SubCell"/>
</dbReference>
<keyword evidence="1" id="KW-0805">Transcription regulation</keyword>
<dbReference type="GO" id="GO:0006281">
    <property type="term" value="P:DNA repair"/>
    <property type="evidence" value="ECO:0007669"/>
    <property type="project" value="UniProtKB-KW"/>
</dbReference>
<dbReference type="InterPro" id="IPR027238">
    <property type="entry name" value="RuvB-like"/>
</dbReference>
<keyword evidence="1" id="KW-0234">DNA repair</keyword>
<dbReference type="AlphaFoldDB" id="A0A5E4D4B2"/>
<feature type="domain" description="RuvB-like AAA-lid" evidence="2">
    <location>
        <begin position="1"/>
        <end position="64"/>
    </location>
</feature>
<dbReference type="EMBL" id="CABDUW010003339">
    <property type="protein sequence ID" value="VTJ89067.1"/>
    <property type="molecule type" value="Genomic_DNA"/>
</dbReference>
<keyword evidence="1" id="KW-0378">Hydrolase</keyword>
<keyword evidence="1" id="KW-0547">Nucleotide-binding</keyword>
<proteinExistence type="inferred from homology"/>
<comment type="caution">
    <text evidence="3">The sequence shown here is derived from an EMBL/GenBank/DDBJ whole genome shotgun (WGS) entry which is preliminary data.</text>
</comment>
<dbReference type="InterPro" id="IPR041048">
    <property type="entry name" value="RuvB-like_C"/>
</dbReference>
<dbReference type="EC" id="3.6.4.12" evidence="1"/>
<dbReference type="PANTHER" id="PTHR11093">
    <property type="entry name" value="RUVB-RELATED REPTIN AND PONTIN"/>
    <property type="match status" value="1"/>
</dbReference>
<dbReference type="Gene3D" id="1.10.8.60">
    <property type="match status" value="1"/>
</dbReference>
<comment type="similarity">
    <text evidence="1">Belongs to the RuvB family.</text>
</comment>
<keyword evidence="1" id="KW-0067">ATP-binding</keyword>
<comment type="function">
    <text evidence="1">Proposed core component of the chromatin remodeling Ino80 complex which exhibits DNA- and nucleosome-activated ATPase activity and catalyzes ATP-dependent nucleosome sliding.</text>
</comment>
<organism evidence="3 4">
    <name type="scientific">Marmota monax</name>
    <name type="common">Woodchuck</name>
    <dbReference type="NCBI Taxonomy" id="9995"/>
    <lineage>
        <taxon>Eukaryota</taxon>
        <taxon>Metazoa</taxon>
        <taxon>Chordata</taxon>
        <taxon>Craniata</taxon>
        <taxon>Vertebrata</taxon>
        <taxon>Euteleostomi</taxon>
        <taxon>Mammalia</taxon>
        <taxon>Eutheria</taxon>
        <taxon>Euarchontoglires</taxon>
        <taxon>Glires</taxon>
        <taxon>Rodentia</taxon>
        <taxon>Sciuromorpha</taxon>
        <taxon>Sciuridae</taxon>
        <taxon>Xerinae</taxon>
        <taxon>Marmotini</taxon>
        <taxon>Marmota</taxon>
    </lineage>
</organism>
<keyword evidence="1" id="KW-0804">Transcription</keyword>
<dbReference type="GO" id="GO:0016887">
    <property type="term" value="F:ATP hydrolysis activity"/>
    <property type="evidence" value="ECO:0007669"/>
    <property type="project" value="RHEA"/>
</dbReference>
<keyword evidence="1" id="KW-0227">DNA damage</keyword>
<evidence type="ECO:0000313" key="3">
    <source>
        <dbReference type="EMBL" id="VTJ89067.1"/>
    </source>
</evidence>
<evidence type="ECO:0000256" key="1">
    <source>
        <dbReference type="RuleBase" id="RU363048"/>
    </source>
</evidence>
<dbReference type="GO" id="GO:0005524">
    <property type="term" value="F:ATP binding"/>
    <property type="evidence" value="ECO:0007669"/>
    <property type="project" value="UniProtKB-KW"/>
</dbReference>
<keyword evidence="4" id="KW-1185">Reference proteome</keyword>
<name>A0A5E4D4B2_MARMO</name>
<evidence type="ECO:0000313" key="4">
    <source>
        <dbReference type="Proteomes" id="UP000335636"/>
    </source>
</evidence>
<comment type="catalytic activity">
    <reaction evidence="1">
        <text>ATP + H2O = ADP + phosphate + H(+)</text>
        <dbReference type="Rhea" id="RHEA:13065"/>
        <dbReference type="ChEBI" id="CHEBI:15377"/>
        <dbReference type="ChEBI" id="CHEBI:15378"/>
        <dbReference type="ChEBI" id="CHEBI:30616"/>
        <dbReference type="ChEBI" id="CHEBI:43474"/>
        <dbReference type="ChEBI" id="CHEBI:456216"/>
        <dbReference type="EC" id="3.6.4.12"/>
    </reaction>
</comment>
<keyword evidence="1" id="KW-0233">DNA recombination</keyword>
<dbReference type="Pfam" id="PF17856">
    <property type="entry name" value="TIP49_C"/>
    <property type="match status" value="1"/>
</dbReference>
<accession>A0A5E4D4B2</accession>
<feature type="non-terminal residue" evidence="3">
    <location>
        <position position="1"/>
    </location>
</feature>
<protein>
    <recommendedName>
        <fullName evidence="1">RuvB-like helicase</fullName>
        <ecNumber evidence="1">3.6.4.12</ecNumber>
    </recommendedName>
</protein>
<comment type="subcellular location">
    <subcellularLocation>
        <location evidence="1">Nucleus</location>
    </subcellularLocation>
</comment>
<evidence type="ECO:0000259" key="2">
    <source>
        <dbReference type="Pfam" id="PF17856"/>
    </source>
</evidence>
<keyword evidence="1" id="KW-0347">Helicase</keyword>
<dbReference type="GO" id="GO:0006310">
    <property type="term" value="P:DNA recombination"/>
    <property type="evidence" value="ECO:0007669"/>
    <property type="project" value="UniProtKB-KW"/>
</dbReference>
<dbReference type="Proteomes" id="UP000335636">
    <property type="component" value="Unassembled WGS sequence"/>
</dbReference>
<dbReference type="GO" id="GO:0003678">
    <property type="term" value="F:DNA helicase activity"/>
    <property type="evidence" value="ECO:0007669"/>
    <property type="project" value="UniProtKB-EC"/>
</dbReference>
<gene>
    <name evidence="3" type="ORF">MONAX_5E018543</name>
</gene>
<reference evidence="3" key="1">
    <citation type="submission" date="2019-04" db="EMBL/GenBank/DDBJ databases">
        <authorList>
            <person name="Alioto T."/>
            <person name="Alioto T."/>
        </authorList>
    </citation>
    <scope>NUCLEOTIDE SEQUENCE [LARGE SCALE GENOMIC DNA]</scope>
</reference>
<sequence>IIKIQAQVEGIHISEEVLNHLGEIGSETTLRSLVQLLTPANLFAKINGKDSIEQEPMKEIRELFTMPNPWP</sequence>
<keyword evidence="1" id="KW-0539">Nucleus</keyword>